<gene>
    <name evidence="1" type="ORF">N0B31_08550</name>
</gene>
<proteinExistence type="predicted"/>
<dbReference type="GeneID" id="74942466"/>
<dbReference type="RefSeq" id="WP_260643447.1">
    <property type="nucleotide sequence ID" value="NZ_CP104003.1"/>
</dbReference>
<name>A0A9E7R833_9EURY</name>
<evidence type="ECO:0000313" key="1">
    <source>
        <dbReference type="EMBL" id="UWM56333.1"/>
    </source>
</evidence>
<accession>A0A9E7R833</accession>
<reference evidence="1" key="1">
    <citation type="submission" date="2022-09" db="EMBL/GenBank/DDBJ databases">
        <title>Diverse halophilic archaea isolated from saline environments.</title>
        <authorList>
            <person name="Cui H.-L."/>
        </authorList>
    </citation>
    <scope>NUCLEOTIDE SEQUENCE</scope>
    <source>
        <strain evidence="1">ZS-35-S2</strain>
    </source>
</reference>
<protein>
    <submittedName>
        <fullName evidence="1">Uncharacterized protein</fullName>
    </submittedName>
</protein>
<organism evidence="1 2">
    <name type="scientific">Salinirubellus salinus</name>
    <dbReference type="NCBI Taxonomy" id="1364945"/>
    <lineage>
        <taxon>Archaea</taxon>
        <taxon>Methanobacteriati</taxon>
        <taxon>Methanobacteriota</taxon>
        <taxon>Stenosarchaea group</taxon>
        <taxon>Halobacteria</taxon>
        <taxon>Halobacteriales</taxon>
        <taxon>Natronomonadaceae</taxon>
        <taxon>Salinirubellus</taxon>
    </lineage>
</organism>
<dbReference type="KEGG" id="ssai:N0B31_08550"/>
<evidence type="ECO:0000313" key="2">
    <source>
        <dbReference type="Proteomes" id="UP001057580"/>
    </source>
</evidence>
<keyword evidence="2" id="KW-1185">Reference proteome</keyword>
<sequence>MVSLSSRTLTALVGLALSLVVSVAAWYYFDTFLLFLFLPLVPFLFRGRGEPESRPERRTCPVCGFETRDPSFAYCPRDGTELESPPG</sequence>
<dbReference type="EMBL" id="CP104003">
    <property type="protein sequence ID" value="UWM56333.1"/>
    <property type="molecule type" value="Genomic_DNA"/>
</dbReference>
<dbReference type="AlphaFoldDB" id="A0A9E7R833"/>
<dbReference type="Proteomes" id="UP001057580">
    <property type="component" value="Chromosome"/>
</dbReference>